<dbReference type="SUPFAM" id="SSF55874">
    <property type="entry name" value="ATPase domain of HSP90 chaperone/DNA topoisomerase II/histidine kinase"/>
    <property type="match status" value="1"/>
</dbReference>
<protein>
    <recommendedName>
        <fullName evidence="2">Signal transduction histidine kinase internal region domain-containing protein</fullName>
    </recommendedName>
</protein>
<dbReference type="GO" id="GO:0016020">
    <property type="term" value="C:membrane"/>
    <property type="evidence" value="ECO:0007669"/>
    <property type="project" value="InterPro"/>
</dbReference>
<feature type="transmembrane region" description="Helical" evidence="1">
    <location>
        <begin position="47"/>
        <end position="67"/>
    </location>
</feature>
<name>A0A2T3HP09_9SPHI</name>
<keyword evidence="1" id="KW-0812">Transmembrane</keyword>
<feature type="transmembrane region" description="Helical" evidence="1">
    <location>
        <begin position="16"/>
        <end position="41"/>
    </location>
</feature>
<keyword evidence="1" id="KW-1133">Transmembrane helix</keyword>
<reference evidence="3 4" key="1">
    <citation type="submission" date="2018-03" db="EMBL/GenBank/DDBJ databases">
        <authorList>
            <person name="Keele B.F."/>
        </authorList>
    </citation>
    <scope>NUCLEOTIDE SEQUENCE [LARGE SCALE GENOMIC DNA]</scope>
    <source>
        <strain evidence="3 4">YL28-9</strain>
    </source>
</reference>
<dbReference type="RefSeq" id="WP_107214232.1">
    <property type="nucleotide sequence ID" value="NZ_KZ686268.1"/>
</dbReference>
<dbReference type="AlphaFoldDB" id="A0A2T3HP09"/>
<feature type="domain" description="Signal transduction histidine kinase internal region" evidence="2">
    <location>
        <begin position="175"/>
        <end position="249"/>
    </location>
</feature>
<organism evidence="3 4">
    <name type="scientific">Pedobacter yulinensis</name>
    <dbReference type="NCBI Taxonomy" id="2126353"/>
    <lineage>
        <taxon>Bacteria</taxon>
        <taxon>Pseudomonadati</taxon>
        <taxon>Bacteroidota</taxon>
        <taxon>Sphingobacteriia</taxon>
        <taxon>Sphingobacteriales</taxon>
        <taxon>Sphingobacteriaceae</taxon>
        <taxon>Pedobacter</taxon>
    </lineage>
</organism>
<dbReference type="InterPro" id="IPR050640">
    <property type="entry name" value="Bact_2-comp_sensor_kinase"/>
</dbReference>
<proteinExistence type="predicted"/>
<dbReference type="InterPro" id="IPR036890">
    <property type="entry name" value="HATPase_C_sf"/>
</dbReference>
<keyword evidence="1" id="KW-0472">Membrane</keyword>
<keyword evidence="4" id="KW-1185">Reference proteome</keyword>
<evidence type="ECO:0000313" key="3">
    <source>
        <dbReference type="EMBL" id="PST84133.1"/>
    </source>
</evidence>
<gene>
    <name evidence="3" type="ORF">C7T94_05235</name>
</gene>
<dbReference type="PANTHER" id="PTHR34220">
    <property type="entry name" value="SENSOR HISTIDINE KINASE YPDA"/>
    <property type="match status" value="1"/>
</dbReference>
<dbReference type="PANTHER" id="PTHR34220:SF7">
    <property type="entry name" value="SENSOR HISTIDINE KINASE YPDA"/>
    <property type="match status" value="1"/>
</dbReference>
<sequence length="369" mass="42062">MKKNVHAWLKRYRTEILVWAAFIAYETLLLRLVAGVSGAAINYAVHYSLTIFCFYAFATFALPWAFAESRQSARWRGPLTFIGYFPFYICLHHLGDVLLTLGGMPISASELRLDRDAVLRNAYRGIFFMGLATGYYYLFRFARQQREQKALRAAQYEQLQHQRNTERALFEARSAYMKAQISPHFLFNTLDYVYHTIGYNNQQAAEAILILSRMMRYAASPPANEGYIRLGEELEHVRNLLKLYALRKDQGMAIDIQTDEKATDLPFIPLALMTLVENMVKHGAASGRDACLRVKTEAGFLHIESRNRMPARKDSSGTGTGLRNLRARLQQAYGTEARLEIRTTAHSEFIVRIRLPVVVLHGHDGPAAT</sequence>
<dbReference type="EMBL" id="PYLS01000004">
    <property type="protein sequence ID" value="PST84133.1"/>
    <property type="molecule type" value="Genomic_DNA"/>
</dbReference>
<evidence type="ECO:0000313" key="4">
    <source>
        <dbReference type="Proteomes" id="UP000240912"/>
    </source>
</evidence>
<dbReference type="GO" id="GO:0000155">
    <property type="term" value="F:phosphorelay sensor kinase activity"/>
    <property type="evidence" value="ECO:0007669"/>
    <property type="project" value="InterPro"/>
</dbReference>
<accession>A0A2T3HP09</accession>
<dbReference type="InterPro" id="IPR010559">
    <property type="entry name" value="Sig_transdc_His_kin_internal"/>
</dbReference>
<feature type="transmembrane region" description="Helical" evidence="1">
    <location>
        <begin position="122"/>
        <end position="139"/>
    </location>
</feature>
<dbReference type="Proteomes" id="UP000240912">
    <property type="component" value="Unassembled WGS sequence"/>
</dbReference>
<dbReference type="Pfam" id="PF06580">
    <property type="entry name" value="His_kinase"/>
    <property type="match status" value="1"/>
</dbReference>
<comment type="caution">
    <text evidence="3">The sequence shown here is derived from an EMBL/GenBank/DDBJ whole genome shotgun (WGS) entry which is preliminary data.</text>
</comment>
<dbReference type="OrthoDB" id="9792992at2"/>
<evidence type="ECO:0000259" key="2">
    <source>
        <dbReference type="Pfam" id="PF06580"/>
    </source>
</evidence>
<feature type="transmembrane region" description="Helical" evidence="1">
    <location>
        <begin position="79"/>
        <end position="102"/>
    </location>
</feature>
<evidence type="ECO:0000256" key="1">
    <source>
        <dbReference type="SAM" id="Phobius"/>
    </source>
</evidence>
<dbReference type="Gene3D" id="3.30.565.10">
    <property type="entry name" value="Histidine kinase-like ATPase, C-terminal domain"/>
    <property type="match status" value="1"/>
</dbReference>